<evidence type="ECO:0000256" key="3">
    <source>
        <dbReference type="ARBA" id="ARBA00022989"/>
    </source>
</evidence>
<evidence type="ECO:0000256" key="1">
    <source>
        <dbReference type="ARBA" id="ARBA00022475"/>
    </source>
</evidence>
<dbReference type="AlphaFoldDB" id="A0A4Q7PMY9"/>
<dbReference type="InterPro" id="IPR003810">
    <property type="entry name" value="Mntp/YtaF"/>
</dbReference>
<gene>
    <name evidence="6" type="ORF">EV209_0420</name>
</gene>
<evidence type="ECO:0000313" key="7">
    <source>
        <dbReference type="Proteomes" id="UP000292927"/>
    </source>
</evidence>
<accession>A0A4Q7PMY9</accession>
<evidence type="ECO:0000313" key="6">
    <source>
        <dbReference type="EMBL" id="RZT02309.1"/>
    </source>
</evidence>
<evidence type="ECO:0000256" key="5">
    <source>
        <dbReference type="SAM" id="Phobius"/>
    </source>
</evidence>
<comment type="caution">
    <text evidence="6">The sequence shown here is derived from an EMBL/GenBank/DDBJ whole genome shotgun (WGS) entry which is preliminary data.</text>
</comment>
<feature type="transmembrane region" description="Helical" evidence="5">
    <location>
        <begin position="134"/>
        <end position="155"/>
    </location>
</feature>
<feature type="transmembrane region" description="Helical" evidence="5">
    <location>
        <begin position="109"/>
        <end position="127"/>
    </location>
</feature>
<organism evidence="6 7">
    <name type="scientific">Cuneatibacter caecimuris</name>
    <dbReference type="NCBI Taxonomy" id="1796618"/>
    <lineage>
        <taxon>Bacteria</taxon>
        <taxon>Bacillati</taxon>
        <taxon>Bacillota</taxon>
        <taxon>Clostridia</taxon>
        <taxon>Lachnospirales</taxon>
        <taxon>Lachnospiraceae</taxon>
        <taxon>Cuneatibacter</taxon>
    </lineage>
</organism>
<feature type="transmembrane region" description="Helical" evidence="5">
    <location>
        <begin position="167"/>
        <end position="185"/>
    </location>
</feature>
<dbReference type="EMBL" id="SGXF01000001">
    <property type="protein sequence ID" value="RZT02309.1"/>
    <property type="molecule type" value="Genomic_DNA"/>
</dbReference>
<feature type="transmembrane region" description="Helical" evidence="5">
    <location>
        <begin position="67"/>
        <end position="89"/>
    </location>
</feature>
<dbReference type="Proteomes" id="UP000292927">
    <property type="component" value="Unassembled WGS sequence"/>
</dbReference>
<dbReference type="PANTHER" id="PTHR35529:SF2">
    <property type="entry name" value="SPORULATION PROTEIN YTAF-RELATED"/>
    <property type="match status" value="1"/>
</dbReference>
<keyword evidence="3 5" id="KW-1133">Transmembrane helix</keyword>
<keyword evidence="4 5" id="KW-0472">Membrane</keyword>
<reference evidence="6 7" key="1">
    <citation type="submission" date="2019-02" db="EMBL/GenBank/DDBJ databases">
        <title>Genomic Encyclopedia of Type Strains, Phase IV (KMG-IV): sequencing the most valuable type-strain genomes for metagenomic binning, comparative biology and taxonomic classification.</title>
        <authorList>
            <person name="Goeker M."/>
        </authorList>
    </citation>
    <scope>NUCLEOTIDE SEQUENCE [LARGE SCALE GENOMIC DNA]</scope>
    <source>
        <strain evidence="6 7">DSM 29486</strain>
    </source>
</reference>
<dbReference type="OrthoDB" id="1679205at2"/>
<evidence type="ECO:0000256" key="4">
    <source>
        <dbReference type="ARBA" id="ARBA00023136"/>
    </source>
</evidence>
<keyword evidence="7" id="KW-1185">Reference proteome</keyword>
<feature type="transmembrane region" description="Helical" evidence="5">
    <location>
        <begin position="33"/>
        <end position="55"/>
    </location>
</feature>
<protein>
    <submittedName>
        <fullName evidence="6">Putative Mn2+ efflux pump MntP</fullName>
    </submittedName>
</protein>
<keyword evidence="1" id="KW-1003">Cell membrane</keyword>
<dbReference type="RefSeq" id="WP_130432571.1">
    <property type="nucleotide sequence ID" value="NZ_SGXF01000001.1"/>
</dbReference>
<proteinExistence type="predicted"/>
<sequence>MQPHLLASLIFALSSNADSLVAGMAYGIKKIRILWLSNLLVGLICFSGTLVSMIFGRSILLAVPEGFAGFLGGAIIIFIGAFGLIRLLIHRNGDEVEEESLPSLRIRETLLLGAALAVNNVGLGIGASMSGLPVISTAFCSLFASLVLLYLGNLLGRSRLASLVGKYAEPLADILMIGLGLFEILF</sequence>
<name>A0A4Q7PMY9_9FIRM</name>
<keyword evidence="2 5" id="KW-0812">Transmembrane</keyword>
<dbReference type="PANTHER" id="PTHR35529">
    <property type="entry name" value="MANGANESE EFFLUX PUMP MNTP-RELATED"/>
    <property type="match status" value="1"/>
</dbReference>
<evidence type="ECO:0000256" key="2">
    <source>
        <dbReference type="ARBA" id="ARBA00022692"/>
    </source>
</evidence>